<evidence type="ECO:0000313" key="2">
    <source>
        <dbReference type="EMBL" id="TXE07335.1"/>
    </source>
</evidence>
<evidence type="ECO:0000313" key="3">
    <source>
        <dbReference type="Proteomes" id="UP000321734"/>
    </source>
</evidence>
<proteinExistence type="predicted"/>
<sequence>MKKFHPFYSIGTLGIVVIACLHMFLALGLALRSIHSTFYALYAVFLTFLILGVIFTVKNVNTSF</sequence>
<dbReference type="EMBL" id="VORX01000005">
    <property type="protein sequence ID" value="TXE07335.1"/>
    <property type="molecule type" value="Genomic_DNA"/>
</dbReference>
<gene>
    <name evidence="2" type="ORF">ES711_11230</name>
</gene>
<dbReference type="OrthoDB" id="982591at2"/>
<keyword evidence="1" id="KW-1133">Transmembrane helix</keyword>
<dbReference type="AlphaFoldDB" id="A0A5C7AL82"/>
<dbReference type="RefSeq" id="WP_146893408.1">
    <property type="nucleotide sequence ID" value="NZ_VORX01000005.1"/>
</dbReference>
<evidence type="ECO:0000256" key="1">
    <source>
        <dbReference type="SAM" id="Phobius"/>
    </source>
</evidence>
<accession>A0A5C7AL82</accession>
<feature type="transmembrane region" description="Helical" evidence="1">
    <location>
        <begin position="37"/>
        <end position="57"/>
    </location>
</feature>
<comment type="caution">
    <text evidence="2">The sequence shown here is derived from an EMBL/GenBank/DDBJ whole genome shotgun (WGS) entry which is preliminary data.</text>
</comment>
<keyword evidence="1" id="KW-0812">Transmembrane</keyword>
<dbReference type="Proteomes" id="UP000321734">
    <property type="component" value="Unassembled WGS sequence"/>
</dbReference>
<dbReference type="PROSITE" id="PS51257">
    <property type="entry name" value="PROKAR_LIPOPROTEIN"/>
    <property type="match status" value="1"/>
</dbReference>
<protein>
    <submittedName>
        <fullName evidence="2">Uncharacterized protein</fullName>
    </submittedName>
</protein>
<feature type="transmembrane region" description="Helical" evidence="1">
    <location>
        <begin position="7"/>
        <end position="31"/>
    </location>
</feature>
<keyword evidence="1" id="KW-0472">Membrane</keyword>
<organism evidence="2 3">
    <name type="scientific">Gelidibacter salicanalis</name>
    <dbReference type="NCBI Taxonomy" id="291193"/>
    <lineage>
        <taxon>Bacteria</taxon>
        <taxon>Pseudomonadati</taxon>
        <taxon>Bacteroidota</taxon>
        <taxon>Flavobacteriia</taxon>
        <taxon>Flavobacteriales</taxon>
        <taxon>Flavobacteriaceae</taxon>
        <taxon>Gelidibacter</taxon>
    </lineage>
</organism>
<name>A0A5C7AL82_9FLAO</name>
<keyword evidence="3" id="KW-1185">Reference proteome</keyword>
<reference evidence="2 3" key="1">
    <citation type="submission" date="2019-08" db="EMBL/GenBank/DDBJ databases">
        <title>Genome sequence of Gelidibacter salicanalis IC162T.</title>
        <authorList>
            <person name="Bowman J.P."/>
        </authorList>
    </citation>
    <scope>NUCLEOTIDE SEQUENCE [LARGE SCALE GENOMIC DNA]</scope>
    <source>
        <strain evidence="2 3">IC162</strain>
    </source>
</reference>